<evidence type="ECO:0000259" key="4">
    <source>
        <dbReference type="PROSITE" id="PS51891"/>
    </source>
</evidence>
<dbReference type="GeneID" id="96002970"/>
<proteinExistence type="inferred from homology"/>
<evidence type="ECO:0000256" key="3">
    <source>
        <dbReference type="ARBA" id="ARBA00022833"/>
    </source>
</evidence>
<organism evidence="5 6">
    <name type="scientific">Cladosporium halotolerans</name>
    <dbReference type="NCBI Taxonomy" id="1052096"/>
    <lineage>
        <taxon>Eukaryota</taxon>
        <taxon>Fungi</taxon>
        <taxon>Dikarya</taxon>
        <taxon>Ascomycota</taxon>
        <taxon>Pezizomycotina</taxon>
        <taxon>Dothideomycetes</taxon>
        <taxon>Dothideomycetidae</taxon>
        <taxon>Cladosporiales</taxon>
        <taxon>Cladosporiaceae</taxon>
        <taxon>Cladosporium</taxon>
    </lineage>
</organism>
<dbReference type="RefSeq" id="XP_069232738.1">
    <property type="nucleotide sequence ID" value="XM_069370132.1"/>
</dbReference>
<dbReference type="InterPro" id="IPR006913">
    <property type="entry name" value="CENP-V/GFA"/>
</dbReference>
<dbReference type="AlphaFoldDB" id="A0AB34KXX4"/>
<sequence length="148" mass="16718">MPDLQVPWPAETGVSATYPMACHCGAIQWTITLSPPLLESQSEGKGVYTALECDCTHCERKGLIACHPKAKDVVFTQGLEHRAEYLCGARKNPHWFCGLCGSTLGTDLTWLMENVMHKEPRYTINLRMLKDIRPAELQTRPETYMRSH</sequence>
<dbReference type="InterPro" id="IPR052355">
    <property type="entry name" value="CENP-V-like"/>
</dbReference>
<dbReference type="PANTHER" id="PTHR28620:SF1">
    <property type="entry name" value="CENP-V_GFA DOMAIN-CONTAINING PROTEIN"/>
    <property type="match status" value="1"/>
</dbReference>
<dbReference type="Gene3D" id="2.170.150.70">
    <property type="match status" value="1"/>
</dbReference>
<dbReference type="GO" id="GO:0046872">
    <property type="term" value="F:metal ion binding"/>
    <property type="evidence" value="ECO:0007669"/>
    <property type="project" value="UniProtKB-KW"/>
</dbReference>
<dbReference type="PROSITE" id="PS51891">
    <property type="entry name" value="CENP_V_GFA"/>
    <property type="match status" value="1"/>
</dbReference>
<protein>
    <recommendedName>
        <fullName evidence="4">CENP-V/GFA domain-containing protein</fullName>
    </recommendedName>
</protein>
<evidence type="ECO:0000313" key="5">
    <source>
        <dbReference type="EMBL" id="KAL1589633.1"/>
    </source>
</evidence>
<gene>
    <name evidence="5" type="ORF">WHR41_01526</name>
</gene>
<dbReference type="InterPro" id="IPR011057">
    <property type="entry name" value="Mss4-like_sf"/>
</dbReference>
<dbReference type="GO" id="GO:0016846">
    <property type="term" value="F:carbon-sulfur lyase activity"/>
    <property type="evidence" value="ECO:0007669"/>
    <property type="project" value="InterPro"/>
</dbReference>
<dbReference type="Proteomes" id="UP000803884">
    <property type="component" value="Unassembled WGS sequence"/>
</dbReference>
<reference evidence="5 6" key="1">
    <citation type="journal article" date="2020" name="Microbiol. Resour. Announc.">
        <title>Draft Genome Sequence of a Cladosporium Species Isolated from the Mesophotic Ascidian Didemnum maculosum.</title>
        <authorList>
            <person name="Gioti A."/>
            <person name="Siaperas R."/>
            <person name="Nikolaivits E."/>
            <person name="Le Goff G."/>
            <person name="Ouazzani J."/>
            <person name="Kotoulas G."/>
            <person name="Topakas E."/>
        </authorList>
    </citation>
    <scope>NUCLEOTIDE SEQUENCE [LARGE SCALE GENOMIC DNA]</scope>
    <source>
        <strain evidence="5 6">TM138-S3</strain>
    </source>
</reference>
<evidence type="ECO:0000256" key="1">
    <source>
        <dbReference type="ARBA" id="ARBA00005495"/>
    </source>
</evidence>
<accession>A0AB34KXX4</accession>
<name>A0AB34KXX4_9PEZI</name>
<dbReference type="PANTHER" id="PTHR28620">
    <property type="entry name" value="CENTROMERE PROTEIN V"/>
    <property type="match status" value="1"/>
</dbReference>
<dbReference type="SUPFAM" id="SSF51316">
    <property type="entry name" value="Mss4-like"/>
    <property type="match status" value="1"/>
</dbReference>
<evidence type="ECO:0000256" key="2">
    <source>
        <dbReference type="ARBA" id="ARBA00022723"/>
    </source>
</evidence>
<feature type="domain" description="CENP-V/GFA" evidence="4">
    <location>
        <begin position="18"/>
        <end position="145"/>
    </location>
</feature>
<keyword evidence="3" id="KW-0862">Zinc</keyword>
<evidence type="ECO:0000313" key="6">
    <source>
        <dbReference type="Proteomes" id="UP000803884"/>
    </source>
</evidence>
<keyword evidence="6" id="KW-1185">Reference proteome</keyword>
<dbReference type="EMBL" id="JAAQHG020000004">
    <property type="protein sequence ID" value="KAL1589633.1"/>
    <property type="molecule type" value="Genomic_DNA"/>
</dbReference>
<comment type="caution">
    <text evidence="5">The sequence shown here is derived from an EMBL/GenBank/DDBJ whole genome shotgun (WGS) entry which is preliminary data.</text>
</comment>
<comment type="similarity">
    <text evidence="1">Belongs to the Gfa family.</text>
</comment>
<keyword evidence="2" id="KW-0479">Metal-binding</keyword>